<evidence type="ECO:0000313" key="2">
    <source>
        <dbReference type="EMBL" id="KAJ7065096.1"/>
    </source>
</evidence>
<dbReference type="AlphaFoldDB" id="A0AAD6XFJ8"/>
<feature type="region of interest" description="Disordered" evidence="1">
    <location>
        <begin position="388"/>
        <end position="447"/>
    </location>
</feature>
<comment type="caution">
    <text evidence="2">The sequence shown here is derived from an EMBL/GenBank/DDBJ whole genome shotgun (WGS) entry which is preliminary data.</text>
</comment>
<dbReference type="EMBL" id="JARJCN010000184">
    <property type="protein sequence ID" value="KAJ7065096.1"/>
    <property type="molecule type" value="Genomic_DNA"/>
</dbReference>
<feature type="compositionally biased region" description="Low complexity" evidence="1">
    <location>
        <begin position="159"/>
        <end position="169"/>
    </location>
</feature>
<reference evidence="2" key="1">
    <citation type="submission" date="2023-03" db="EMBL/GenBank/DDBJ databases">
        <title>Massive genome expansion in bonnet fungi (Mycena s.s.) driven by repeated elements and novel gene families across ecological guilds.</title>
        <authorList>
            <consortium name="Lawrence Berkeley National Laboratory"/>
            <person name="Harder C.B."/>
            <person name="Miyauchi S."/>
            <person name="Viragh M."/>
            <person name="Kuo A."/>
            <person name="Thoen E."/>
            <person name="Andreopoulos B."/>
            <person name="Lu D."/>
            <person name="Skrede I."/>
            <person name="Drula E."/>
            <person name="Henrissat B."/>
            <person name="Morin E."/>
            <person name="Kohler A."/>
            <person name="Barry K."/>
            <person name="LaButti K."/>
            <person name="Morin E."/>
            <person name="Salamov A."/>
            <person name="Lipzen A."/>
            <person name="Mereny Z."/>
            <person name="Hegedus B."/>
            <person name="Baldrian P."/>
            <person name="Stursova M."/>
            <person name="Weitz H."/>
            <person name="Taylor A."/>
            <person name="Grigoriev I.V."/>
            <person name="Nagy L.G."/>
            <person name="Martin F."/>
            <person name="Kauserud H."/>
        </authorList>
    </citation>
    <scope>NUCLEOTIDE SEQUENCE</scope>
    <source>
        <strain evidence="2">CBHHK173m</strain>
    </source>
</reference>
<proteinExistence type="predicted"/>
<sequence>MSPLQSRTAVSPTSLCILASARHPAARLERLSRSLLACPGHGLDHVASVVSQRSSDATVAQPSAAVSVKPASPMLPAAPAYSTHTGARACIAPTFQTAPLRANGFERRQPITKANPAALSHISPRLEYAAAAAPKRFLGCSYSCKPKLYVNAQAQARTSCSAASTPSTTRKGTPHASPPTRHRAHPTPVQHDTEAASEPPCNREDGPPLWTPPRRCVCGPMRSSCAPPHHPEYSKTSVARRTSRFVTAGAARPYGCGPRPAPPLRSLNSAQPAAQTRCHVRCTASCSASAVSARPQTRSKSLSDAQDHACHHTLRCVRVSDTPPPLSSPRSRYFAASLQLSAHSARSPPHPAPLRKSTKAARILAPLLPAADSIGALLAAQRKSAAGPIPERAPACTSAPPSPPLCMRPARGTQQHPVSAEHPPPTRRLRSPKQLNAPLPAPLPRPFKSLRPIRASLGPAPRALRPVPCARPQIADALPACLESEFGPGASWTHAWSPAKHAQRVGRIRIAGPVPPACPLTPHPCPRAASDTLPEHSELQFGFGESRKHAPSPAKRVQRVGLGSRAGYRERASGTTWLCFAGSGPRGRIVSDAKGGRAGWMRRYGLGKRTRSCGSPVAARACDEIARGAKGGAARRPGIGMGRKWGALAAGGGCGETGASGVSGGWGQQAGRRTTNALAWGRRRRSTSEERSMQTLSRDIHICSCMRGDRANRRAGTEVGRADDGLRLVRSGPRARIVRGEAAWKIAG</sequence>
<keyword evidence="3" id="KW-1185">Reference proteome</keyword>
<evidence type="ECO:0000313" key="3">
    <source>
        <dbReference type="Proteomes" id="UP001222325"/>
    </source>
</evidence>
<protein>
    <submittedName>
        <fullName evidence="2">Uncharacterized protein</fullName>
    </submittedName>
</protein>
<organism evidence="2 3">
    <name type="scientific">Mycena belliarum</name>
    <dbReference type="NCBI Taxonomy" id="1033014"/>
    <lineage>
        <taxon>Eukaryota</taxon>
        <taxon>Fungi</taxon>
        <taxon>Dikarya</taxon>
        <taxon>Basidiomycota</taxon>
        <taxon>Agaricomycotina</taxon>
        <taxon>Agaricomycetes</taxon>
        <taxon>Agaricomycetidae</taxon>
        <taxon>Agaricales</taxon>
        <taxon>Marasmiineae</taxon>
        <taxon>Mycenaceae</taxon>
        <taxon>Mycena</taxon>
    </lineage>
</organism>
<accession>A0AAD6XFJ8</accession>
<evidence type="ECO:0000256" key="1">
    <source>
        <dbReference type="SAM" id="MobiDB-lite"/>
    </source>
</evidence>
<gene>
    <name evidence="2" type="ORF">B0H15DRAFT_958571</name>
</gene>
<feature type="region of interest" description="Disordered" evidence="1">
    <location>
        <begin position="159"/>
        <end position="206"/>
    </location>
</feature>
<dbReference type="Proteomes" id="UP001222325">
    <property type="component" value="Unassembled WGS sequence"/>
</dbReference>
<name>A0AAD6XFJ8_9AGAR</name>